<protein>
    <submittedName>
        <fullName evidence="1">Uncharacterized protein</fullName>
    </submittedName>
</protein>
<dbReference type="RefSeq" id="WP_258874799.1">
    <property type="nucleotide sequence ID" value="NZ_OVTA01000075.1"/>
</dbReference>
<sequence>MALNAGKSTIVGLTTGRKPSKRLRTEVVTMQKRGVQVLLSRVEKSDSVKARTPARSAYSGKLRVALSDLYSVTE</sequence>
<gene>
    <name evidence="1" type="ORF">CBM2634_U120022</name>
</gene>
<proteinExistence type="predicted"/>
<dbReference type="AlphaFoldDB" id="A0A375JC80"/>
<dbReference type="EMBL" id="OVTA01000075">
    <property type="protein sequence ID" value="SPS02509.1"/>
    <property type="molecule type" value="Genomic_DNA"/>
</dbReference>
<organism evidence="1 2">
    <name type="scientific">Cupriavidus taiwanensis</name>
    <dbReference type="NCBI Taxonomy" id="164546"/>
    <lineage>
        <taxon>Bacteria</taxon>
        <taxon>Pseudomonadati</taxon>
        <taxon>Pseudomonadota</taxon>
        <taxon>Betaproteobacteria</taxon>
        <taxon>Burkholderiales</taxon>
        <taxon>Burkholderiaceae</taxon>
        <taxon>Cupriavidus</taxon>
    </lineage>
</organism>
<name>A0A375JC80_9BURK</name>
<evidence type="ECO:0000313" key="2">
    <source>
        <dbReference type="Proteomes" id="UP000256805"/>
    </source>
</evidence>
<evidence type="ECO:0000313" key="1">
    <source>
        <dbReference type="EMBL" id="SPS02509.1"/>
    </source>
</evidence>
<dbReference type="Proteomes" id="UP000256805">
    <property type="component" value="Unassembled WGS sequence"/>
</dbReference>
<reference evidence="1 2" key="1">
    <citation type="submission" date="2018-01" db="EMBL/GenBank/DDBJ databases">
        <authorList>
            <person name="Gaut B.S."/>
            <person name="Morton B.R."/>
            <person name="Clegg M.T."/>
            <person name="Duvall M.R."/>
        </authorList>
    </citation>
    <scope>NUCLEOTIDE SEQUENCE [LARGE SCALE GENOMIC DNA]</scope>
    <source>
        <strain evidence="1">Cupriavidus taiwanensis cmp 52</strain>
    </source>
</reference>
<accession>A0A375JC80</accession>